<keyword evidence="1" id="KW-0175">Coiled coil</keyword>
<evidence type="ECO:0000256" key="2">
    <source>
        <dbReference type="SAM" id="MobiDB-lite"/>
    </source>
</evidence>
<sequence length="339" mass="37121">MAWHLFGPNPSDRAMMEVLELLASDSPSQDWSASTAASNTTDTNHNSSVTGLNHSSTGDTNHDEDEDNGGSAEDTGGNVEMSSSNDDSIEEKYPAGHSVQEQVQGSLGLVQQTQDLMSTMPSSLTTRARPAAAPPFSMQSKPPQYRSSWSPQFPNVGRLEFFGGDLGLIASAAAASSPNAPPPAAASPAKPGQVAVAAPIPIAPQQSIGRRSTSPPRTSASDTTSKVLRTGQRVHIMNSAEFDEFRRKLRMQKASRRYRKRKKEAARQQKTQIQELQAELVRLQDIEAQTQQYQQRSIESLEQELKIHKDEVTDLTEKVQDAAKEELEWIHVMSSQLRK</sequence>
<organism evidence="3 4">
    <name type="scientific">Phytophthora cactorum</name>
    <dbReference type="NCBI Taxonomy" id="29920"/>
    <lineage>
        <taxon>Eukaryota</taxon>
        <taxon>Sar</taxon>
        <taxon>Stramenopiles</taxon>
        <taxon>Oomycota</taxon>
        <taxon>Peronosporomycetes</taxon>
        <taxon>Peronosporales</taxon>
        <taxon>Peronosporaceae</taxon>
        <taxon>Phytophthora</taxon>
    </lineage>
</organism>
<dbReference type="EMBL" id="RCMK01000709">
    <property type="protein sequence ID" value="KAG2915239.1"/>
    <property type="molecule type" value="Genomic_DNA"/>
</dbReference>
<feature type="compositionally biased region" description="Polar residues" evidence="2">
    <location>
        <begin position="137"/>
        <end position="148"/>
    </location>
</feature>
<feature type="compositionally biased region" description="Low complexity" evidence="2">
    <location>
        <begin position="201"/>
        <end position="225"/>
    </location>
</feature>
<gene>
    <name evidence="3" type="ORF">PC117_g18079</name>
</gene>
<feature type="coiled-coil region" evidence="1">
    <location>
        <begin position="259"/>
        <end position="325"/>
    </location>
</feature>
<dbReference type="AlphaFoldDB" id="A0A8T1C631"/>
<feature type="region of interest" description="Disordered" evidence="2">
    <location>
        <begin position="127"/>
        <end position="148"/>
    </location>
</feature>
<reference evidence="3" key="1">
    <citation type="submission" date="2018-10" db="EMBL/GenBank/DDBJ databases">
        <title>Effector identification in a new, highly contiguous assembly of the strawberry crown rot pathogen Phytophthora cactorum.</title>
        <authorList>
            <person name="Armitage A.D."/>
            <person name="Nellist C.F."/>
            <person name="Bates H."/>
            <person name="Vickerstaff R.J."/>
            <person name="Harrison R.J."/>
        </authorList>
    </citation>
    <scope>NUCLEOTIDE SEQUENCE</scope>
    <source>
        <strain evidence="3">4040</strain>
    </source>
</reference>
<evidence type="ECO:0000313" key="4">
    <source>
        <dbReference type="Proteomes" id="UP000736787"/>
    </source>
</evidence>
<feature type="region of interest" description="Disordered" evidence="2">
    <location>
        <begin position="24"/>
        <end position="101"/>
    </location>
</feature>
<name>A0A8T1C631_9STRA</name>
<evidence type="ECO:0000313" key="3">
    <source>
        <dbReference type="EMBL" id="KAG2915239.1"/>
    </source>
</evidence>
<evidence type="ECO:0000256" key="1">
    <source>
        <dbReference type="SAM" id="Coils"/>
    </source>
</evidence>
<feature type="region of interest" description="Disordered" evidence="2">
    <location>
        <begin position="201"/>
        <end position="229"/>
    </location>
</feature>
<dbReference type="CDD" id="cd14686">
    <property type="entry name" value="bZIP"/>
    <property type="match status" value="1"/>
</dbReference>
<proteinExistence type="predicted"/>
<dbReference type="Proteomes" id="UP000736787">
    <property type="component" value="Unassembled WGS sequence"/>
</dbReference>
<accession>A0A8T1C631</accession>
<feature type="compositionally biased region" description="Low complexity" evidence="2">
    <location>
        <begin position="32"/>
        <end position="50"/>
    </location>
</feature>
<dbReference type="VEuPathDB" id="FungiDB:PC110_g12301"/>
<evidence type="ECO:0008006" key="5">
    <source>
        <dbReference type="Google" id="ProtNLM"/>
    </source>
</evidence>
<protein>
    <recommendedName>
        <fullName evidence="5">BZIP domain-containing protein</fullName>
    </recommendedName>
</protein>
<comment type="caution">
    <text evidence="3">The sequence shown here is derived from an EMBL/GenBank/DDBJ whole genome shotgun (WGS) entry which is preliminary data.</text>
</comment>